<gene>
    <name evidence="1" type="ORF">H5410_019575</name>
</gene>
<dbReference type="Proteomes" id="UP000824120">
    <property type="component" value="Chromosome 4"/>
</dbReference>
<keyword evidence="2" id="KW-1185">Reference proteome</keyword>
<dbReference type="AlphaFoldDB" id="A0A9J5ZBK7"/>
<reference evidence="1 2" key="1">
    <citation type="submission" date="2020-09" db="EMBL/GenBank/DDBJ databases">
        <title>De no assembly of potato wild relative species, Solanum commersonii.</title>
        <authorList>
            <person name="Cho K."/>
        </authorList>
    </citation>
    <scope>NUCLEOTIDE SEQUENCE [LARGE SCALE GENOMIC DNA]</scope>
    <source>
        <strain evidence="1">LZ3.2</strain>
        <tissue evidence="1">Leaf</tissue>
    </source>
</reference>
<comment type="caution">
    <text evidence="1">The sequence shown here is derived from an EMBL/GenBank/DDBJ whole genome shotgun (WGS) entry which is preliminary data.</text>
</comment>
<proteinExistence type="predicted"/>
<organism evidence="1 2">
    <name type="scientific">Solanum commersonii</name>
    <name type="common">Commerson's wild potato</name>
    <name type="synonym">Commerson's nightshade</name>
    <dbReference type="NCBI Taxonomy" id="4109"/>
    <lineage>
        <taxon>Eukaryota</taxon>
        <taxon>Viridiplantae</taxon>
        <taxon>Streptophyta</taxon>
        <taxon>Embryophyta</taxon>
        <taxon>Tracheophyta</taxon>
        <taxon>Spermatophyta</taxon>
        <taxon>Magnoliopsida</taxon>
        <taxon>eudicotyledons</taxon>
        <taxon>Gunneridae</taxon>
        <taxon>Pentapetalae</taxon>
        <taxon>asterids</taxon>
        <taxon>lamiids</taxon>
        <taxon>Solanales</taxon>
        <taxon>Solanaceae</taxon>
        <taxon>Solanoideae</taxon>
        <taxon>Solaneae</taxon>
        <taxon>Solanum</taxon>
    </lineage>
</organism>
<evidence type="ECO:0000313" key="1">
    <source>
        <dbReference type="EMBL" id="KAG5608294.1"/>
    </source>
</evidence>
<evidence type="ECO:0000313" key="2">
    <source>
        <dbReference type="Proteomes" id="UP000824120"/>
    </source>
</evidence>
<sequence>MKLRLTSRVLCNKKMSIRQVLHTRGLATQKLSRSKLESYENEDVVMDVWAKDKLGR</sequence>
<accession>A0A9J5ZBK7</accession>
<dbReference type="EMBL" id="JACXVP010000004">
    <property type="protein sequence ID" value="KAG5608294.1"/>
    <property type="molecule type" value="Genomic_DNA"/>
</dbReference>
<name>A0A9J5ZBK7_SOLCO</name>
<protein>
    <submittedName>
        <fullName evidence="1">Uncharacterized protein</fullName>
    </submittedName>
</protein>